<organism evidence="2 3">
    <name type="scientific">Paraburkholderia bryophila</name>
    <dbReference type="NCBI Taxonomy" id="420952"/>
    <lineage>
        <taxon>Bacteria</taxon>
        <taxon>Pseudomonadati</taxon>
        <taxon>Pseudomonadota</taxon>
        <taxon>Betaproteobacteria</taxon>
        <taxon>Burkholderiales</taxon>
        <taxon>Burkholderiaceae</taxon>
        <taxon>Paraburkholderia</taxon>
    </lineage>
</organism>
<dbReference type="Proteomes" id="UP000540929">
    <property type="component" value="Unassembled WGS sequence"/>
</dbReference>
<feature type="chain" id="PRO_5030628673" evidence="1">
    <location>
        <begin position="25"/>
        <end position="155"/>
    </location>
</feature>
<evidence type="ECO:0000313" key="3">
    <source>
        <dbReference type="Proteomes" id="UP000540929"/>
    </source>
</evidence>
<dbReference type="AlphaFoldDB" id="A0A7Y9WN66"/>
<feature type="signal peptide" evidence="1">
    <location>
        <begin position="1"/>
        <end position="24"/>
    </location>
</feature>
<dbReference type="EMBL" id="JACCAS010000001">
    <property type="protein sequence ID" value="NYH23952.1"/>
    <property type="molecule type" value="Genomic_DNA"/>
</dbReference>
<keyword evidence="3" id="KW-1185">Reference proteome</keyword>
<proteinExistence type="predicted"/>
<evidence type="ECO:0000313" key="2">
    <source>
        <dbReference type="EMBL" id="NYH23952.1"/>
    </source>
</evidence>
<evidence type="ECO:0000256" key="1">
    <source>
        <dbReference type="SAM" id="SignalP"/>
    </source>
</evidence>
<dbReference type="RefSeq" id="WP_179744334.1">
    <property type="nucleotide sequence ID" value="NZ_JACCAS010000001.1"/>
</dbReference>
<comment type="caution">
    <text evidence="2">The sequence shown here is derived from an EMBL/GenBank/DDBJ whole genome shotgun (WGS) entry which is preliminary data.</text>
</comment>
<reference evidence="2 3" key="1">
    <citation type="submission" date="2020-07" db="EMBL/GenBank/DDBJ databases">
        <title>Exploring microbial biodiversity for novel pathways involved in the catabolism of aromatic compounds derived from lignin.</title>
        <authorList>
            <person name="Elkins J."/>
        </authorList>
    </citation>
    <scope>NUCLEOTIDE SEQUENCE [LARGE SCALE GENOMIC DNA]</scope>
    <source>
        <strain evidence="2 3">H2C3C</strain>
    </source>
</reference>
<protein>
    <submittedName>
        <fullName evidence="2">Uncharacterized protein</fullName>
    </submittedName>
</protein>
<gene>
    <name evidence="2" type="ORF">GGD40_003431</name>
</gene>
<sequence>MKVRSLVVALIYVAAGSGASFAFAGVSTALSDDDSAAVFGSATLSNLQDIGGSAKLGSVSAAVGTDALRGASGNLGVNLAAGALNAQANEIAVIDTPRAEISSQQNVHAIAQLSGNDSAELGAHALASASGNLGVNIAAGAGNAQFNGLVVHLTH</sequence>
<accession>A0A7Y9WN66</accession>
<keyword evidence="1" id="KW-0732">Signal</keyword>
<name>A0A7Y9WN66_9BURK</name>